<evidence type="ECO:0000256" key="5">
    <source>
        <dbReference type="ARBA" id="ARBA00022794"/>
    </source>
</evidence>
<feature type="domain" description="CEP63/Deup1 CEP152 binding coiled coil" evidence="11">
    <location>
        <begin position="615"/>
        <end position="649"/>
    </location>
</feature>
<dbReference type="GO" id="GO:0005737">
    <property type="term" value="C:cytoplasm"/>
    <property type="evidence" value="ECO:0007669"/>
    <property type="project" value="UniProtKB-SubCell"/>
</dbReference>
<feature type="coiled-coil region" evidence="8">
    <location>
        <begin position="222"/>
        <end position="256"/>
    </location>
</feature>
<dbReference type="InterPro" id="IPR057656">
    <property type="entry name" value="CEP63/Deup1_CC"/>
</dbReference>
<dbReference type="EMBL" id="QXTE01000135">
    <property type="protein sequence ID" value="TFK04544.1"/>
    <property type="molecule type" value="Genomic_DNA"/>
</dbReference>
<evidence type="ECO:0000256" key="3">
    <source>
        <dbReference type="ARBA" id="ARBA00019105"/>
    </source>
</evidence>
<dbReference type="PANTHER" id="PTHR18875">
    <property type="entry name" value="SARCOMA ANTIGEN NY-SAR-24/CYTOSKELETAL PROTEIN SOJO"/>
    <property type="match status" value="1"/>
</dbReference>
<evidence type="ECO:0000256" key="2">
    <source>
        <dbReference type="ARBA" id="ARBA00007181"/>
    </source>
</evidence>
<dbReference type="GO" id="GO:0098535">
    <property type="term" value="P:de novo centriole assembly involved in multi-ciliated epithelial cell differentiation"/>
    <property type="evidence" value="ECO:0007669"/>
    <property type="project" value="TreeGrafter"/>
</dbReference>
<evidence type="ECO:0000259" key="11">
    <source>
        <dbReference type="Pfam" id="PF25771"/>
    </source>
</evidence>
<dbReference type="OrthoDB" id="10007333at2759"/>
<organism evidence="12 13">
    <name type="scientific">Platysternon megacephalum</name>
    <name type="common">big-headed turtle</name>
    <dbReference type="NCBI Taxonomy" id="55544"/>
    <lineage>
        <taxon>Eukaryota</taxon>
        <taxon>Metazoa</taxon>
        <taxon>Chordata</taxon>
        <taxon>Craniata</taxon>
        <taxon>Vertebrata</taxon>
        <taxon>Euteleostomi</taxon>
        <taxon>Archelosauria</taxon>
        <taxon>Testudinata</taxon>
        <taxon>Testudines</taxon>
        <taxon>Cryptodira</taxon>
        <taxon>Durocryptodira</taxon>
        <taxon>Testudinoidea</taxon>
        <taxon>Platysternidae</taxon>
        <taxon>Platysternon</taxon>
    </lineage>
</organism>
<name>A0A4D9EDB2_9SAUR</name>
<sequence>MEQKLQVLQEQFVVGASPCEAELQELIHQIDIMVNNKKLEWERKVQALEARMDVRDQELANAQSKLDLKGQEVGILRQKLDSLQKTKYEMAQDFEAQLQALKSQFCKLTQSYEKLQLHQIKQDRVHGKEICAENLETPFELSNLNQKLEEFKAKSREWDQKETLYQNHLISLDAQRKLLSEKCNLFQKQTQNYQFQISNKNQKQEDAATSSQSKIERDEFIIEKLKSTVNEIAINRNKLQEENLKLQQELTVYQTQCQNVEAGLSEMRNELQSRDALWRGMEAEFLQLRKELLKIGECKNIQENQMKLQSAYAQCIQELENKKAELLHLEQHQESQQKELNKIRDHLYHDEQSHSSEQERMRTEISDLTEELHQKEITIATIMEKATLLERKLKMELEIKEKLLAKQQMSEMRYEAIRSENTHLKKMIENLQSRRYMTIDLSNTEHESYTASIHELECENERLRNNLGKLQSDSETSILATLDRYGETKHTKQTQLEMQEKEERTFQNKIEWQMKPMQPTIYDLYRNQNLTLHGQGDIIGTKSGSSLPSQRLSRDHDQKLDGKSPSPPMLYPSHYDSPFPEKHRCDVLLSHVYSVEEVNPMLPPEMSLPTTATEKFFQEEEKRAKEFEEILNSHIEELQRHSENTVKKYARLKQNRHI</sequence>
<keyword evidence="6 8" id="KW-0175">Coiled coil</keyword>
<evidence type="ECO:0000259" key="10">
    <source>
        <dbReference type="Pfam" id="PF17045"/>
    </source>
</evidence>
<evidence type="ECO:0000256" key="6">
    <source>
        <dbReference type="ARBA" id="ARBA00023054"/>
    </source>
</evidence>
<dbReference type="Pfam" id="PF17045">
    <property type="entry name" value="CEP63"/>
    <property type="match status" value="1"/>
</dbReference>
<dbReference type="GO" id="GO:0005814">
    <property type="term" value="C:centriole"/>
    <property type="evidence" value="ECO:0007669"/>
    <property type="project" value="TreeGrafter"/>
</dbReference>
<evidence type="ECO:0000313" key="12">
    <source>
        <dbReference type="EMBL" id="TFK04544.1"/>
    </source>
</evidence>
<accession>A0A4D9EDB2</accession>
<feature type="region of interest" description="Disordered" evidence="9">
    <location>
        <begin position="536"/>
        <end position="571"/>
    </location>
</feature>
<feature type="compositionally biased region" description="Polar residues" evidence="9">
    <location>
        <begin position="542"/>
        <end position="551"/>
    </location>
</feature>
<protein>
    <recommendedName>
        <fullName evidence="3">Deuterosome assembly protein 1</fullName>
    </recommendedName>
    <alternativeName>
        <fullName evidence="7">Coiled-coil domain-containing protein 67</fullName>
    </alternativeName>
</protein>
<keyword evidence="4" id="KW-0963">Cytoplasm</keyword>
<evidence type="ECO:0000256" key="8">
    <source>
        <dbReference type="SAM" id="Coils"/>
    </source>
</evidence>
<proteinExistence type="inferred from homology"/>
<dbReference type="GO" id="GO:0098536">
    <property type="term" value="C:deuterosome"/>
    <property type="evidence" value="ECO:0007669"/>
    <property type="project" value="TreeGrafter"/>
</dbReference>
<feature type="coiled-coil region" evidence="8">
    <location>
        <begin position="617"/>
        <end position="655"/>
    </location>
</feature>
<dbReference type="Pfam" id="PF25771">
    <property type="entry name" value="CC_CEP152-bind"/>
    <property type="match status" value="1"/>
</dbReference>
<dbReference type="InterPro" id="IPR031470">
    <property type="entry name" value="CEP63/Deup1_N"/>
</dbReference>
<evidence type="ECO:0000256" key="1">
    <source>
        <dbReference type="ARBA" id="ARBA00004496"/>
    </source>
</evidence>
<dbReference type="AlphaFoldDB" id="A0A4D9EDB2"/>
<comment type="caution">
    <text evidence="12">The sequence shown here is derived from an EMBL/GenBank/DDBJ whole genome shotgun (WGS) entry which is preliminary data.</text>
</comment>
<keyword evidence="5" id="KW-0970">Cilium biogenesis/degradation</keyword>
<dbReference type="PANTHER" id="PTHR18875:SF5">
    <property type="entry name" value="DEUTEROSOME ASSEMBLY PROTEIN 1"/>
    <property type="match status" value="1"/>
</dbReference>
<reference evidence="12 13" key="2">
    <citation type="submission" date="2019-04" db="EMBL/GenBank/DDBJ databases">
        <title>The genome sequence of big-headed turtle.</title>
        <authorList>
            <person name="Gong S."/>
        </authorList>
    </citation>
    <scope>NUCLEOTIDE SEQUENCE [LARGE SCALE GENOMIC DNA]</scope>
    <source>
        <strain evidence="12">DO16091913</strain>
        <tissue evidence="12">Muscle</tissue>
    </source>
</reference>
<evidence type="ECO:0000256" key="9">
    <source>
        <dbReference type="SAM" id="MobiDB-lite"/>
    </source>
</evidence>
<feature type="domain" description="CEP63/Deup1 N-terminal" evidence="10">
    <location>
        <begin position="17"/>
        <end position="275"/>
    </location>
</feature>
<feature type="coiled-coil region" evidence="8">
    <location>
        <begin position="414"/>
        <end position="473"/>
    </location>
</feature>
<keyword evidence="13" id="KW-1185">Reference proteome</keyword>
<comment type="similarity">
    <text evidence="2">Belongs to the CEP63 family.</text>
</comment>
<evidence type="ECO:0000313" key="13">
    <source>
        <dbReference type="Proteomes" id="UP000297703"/>
    </source>
</evidence>
<dbReference type="GO" id="GO:0030030">
    <property type="term" value="P:cell projection organization"/>
    <property type="evidence" value="ECO:0007669"/>
    <property type="project" value="UniProtKB-KW"/>
</dbReference>
<reference evidence="12 13" key="1">
    <citation type="submission" date="2019-04" db="EMBL/GenBank/DDBJ databases">
        <title>Draft genome of the big-headed turtle Platysternon megacephalum.</title>
        <authorList>
            <person name="Gong S."/>
        </authorList>
    </citation>
    <scope>NUCLEOTIDE SEQUENCE [LARGE SCALE GENOMIC DNA]</scope>
    <source>
        <strain evidence="12">DO16091913</strain>
        <tissue evidence="12">Muscle</tissue>
    </source>
</reference>
<dbReference type="Proteomes" id="UP000297703">
    <property type="component" value="Unassembled WGS sequence"/>
</dbReference>
<evidence type="ECO:0000256" key="7">
    <source>
        <dbReference type="ARBA" id="ARBA00030704"/>
    </source>
</evidence>
<evidence type="ECO:0000256" key="4">
    <source>
        <dbReference type="ARBA" id="ARBA00022490"/>
    </source>
</evidence>
<gene>
    <name evidence="12" type="ORF">DR999_PMT12942</name>
</gene>
<comment type="subcellular location">
    <subcellularLocation>
        <location evidence="1">Cytoplasm</location>
    </subcellularLocation>
</comment>
<feature type="compositionally biased region" description="Basic and acidic residues" evidence="9">
    <location>
        <begin position="552"/>
        <end position="562"/>
    </location>
</feature>
<dbReference type="STRING" id="55544.A0A4D9EDB2"/>
<dbReference type="GO" id="GO:0007099">
    <property type="term" value="P:centriole replication"/>
    <property type="evidence" value="ECO:0007669"/>
    <property type="project" value="TreeGrafter"/>
</dbReference>
<feature type="coiled-coil region" evidence="8">
    <location>
        <begin position="312"/>
        <end position="385"/>
    </location>
</feature>